<gene>
    <name evidence="5" type="ORF">GNF83_20245</name>
</gene>
<sequence length="119" mass="13220">ISIHAPLNKDTQGLINYDALSKMKKSALLVNMGRGPIVVEEDLAKAIDEELIAGAALDVFEVEPIKEDNPLASLKNKDNLILTPHIAWASVEARNRLFEEIIKNIKAFYNGEIRGRVEI</sequence>
<dbReference type="InterPro" id="IPR036291">
    <property type="entry name" value="NAD(P)-bd_dom_sf"/>
</dbReference>
<proteinExistence type="inferred from homology"/>
<keyword evidence="2 5" id="KW-0560">Oxidoreductase</keyword>
<evidence type="ECO:0000259" key="4">
    <source>
        <dbReference type="Pfam" id="PF02826"/>
    </source>
</evidence>
<accession>A0AAW9KD69</accession>
<dbReference type="Gene3D" id="3.40.50.720">
    <property type="entry name" value="NAD(P)-binding Rossmann-like Domain"/>
    <property type="match status" value="2"/>
</dbReference>
<comment type="similarity">
    <text evidence="1">Belongs to the D-isomer specific 2-hydroxyacid dehydrogenase family.</text>
</comment>
<evidence type="ECO:0000313" key="6">
    <source>
        <dbReference type="Proteomes" id="UP001288944"/>
    </source>
</evidence>
<protein>
    <submittedName>
        <fullName evidence="5">Hydroxyacid dehydrogenase</fullName>
        <ecNumber evidence="5">1.1.1.272</ecNumber>
    </submittedName>
</protein>
<feature type="non-terminal residue" evidence="5">
    <location>
        <position position="1"/>
    </location>
</feature>
<dbReference type="GO" id="GO:0050578">
    <property type="term" value="F:(2R)-2-hydroxyacid dehydrogenase (NADP+) activity"/>
    <property type="evidence" value="ECO:0007669"/>
    <property type="project" value="UniProtKB-EC"/>
</dbReference>
<comment type="caution">
    <text evidence="5">The sequence shown here is derived from an EMBL/GenBank/DDBJ whole genome shotgun (WGS) entry which is preliminary data.</text>
</comment>
<organism evidence="5 6">
    <name type="scientific">Clostridium perfringens</name>
    <dbReference type="NCBI Taxonomy" id="1502"/>
    <lineage>
        <taxon>Bacteria</taxon>
        <taxon>Bacillati</taxon>
        <taxon>Bacillota</taxon>
        <taxon>Clostridia</taxon>
        <taxon>Eubacteriales</taxon>
        <taxon>Clostridiaceae</taxon>
        <taxon>Clostridium</taxon>
    </lineage>
</organism>
<dbReference type="InterPro" id="IPR006140">
    <property type="entry name" value="D-isomer_DH_NAD-bd"/>
</dbReference>
<dbReference type="AlphaFoldDB" id="A0AAW9KD69"/>
<feature type="domain" description="D-isomer specific 2-hydroxyacid dehydrogenase NAD-binding" evidence="4">
    <location>
        <begin position="1"/>
        <end position="87"/>
    </location>
</feature>
<dbReference type="InterPro" id="IPR029753">
    <property type="entry name" value="D-isomer_DH_CS"/>
</dbReference>
<evidence type="ECO:0000313" key="5">
    <source>
        <dbReference type="EMBL" id="MDZ7543461.1"/>
    </source>
</evidence>
<dbReference type="PROSITE" id="PS00671">
    <property type="entry name" value="D_2_HYDROXYACID_DH_3"/>
    <property type="match status" value="1"/>
</dbReference>
<dbReference type="Proteomes" id="UP001288944">
    <property type="component" value="Unassembled WGS sequence"/>
</dbReference>
<dbReference type="Pfam" id="PF02826">
    <property type="entry name" value="2-Hacid_dh_C"/>
    <property type="match status" value="1"/>
</dbReference>
<dbReference type="PANTHER" id="PTHR43761:SF1">
    <property type="entry name" value="D-ISOMER SPECIFIC 2-HYDROXYACID DEHYDROGENASE CATALYTIC DOMAIN-CONTAINING PROTEIN-RELATED"/>
    <property type="match status" value="1"/>
</dbReference>
<evidence type="ECO:0000256" key="1">
    <source>
        <dbReference type="ARBA" id="ARBA00005854"/>
    </source>
</evidence>
<dbReference type="GO" id="GO:0051287">
    <property type="term" value="F:NAD binding"/>
    <property type="evidence" value="ECO:0007669"/>
    <property type="project" value="InterPro"/>
</dbReference>
<name>A0AAW9KD69_CLOPF</name>
<dbReference type="InterPro" id="IPR050418">
    <property type="entry name" value="D-iso_2-hydroxyacid_DH_PdxB"/>
</dbReference>
<dbReference type="EC" id="1.1.1.272" evidence="5"/>
<evidence type="ECO:0000256" key="3">
    <source>
        <dbReference type="ARBA" id="ARBA00023027"/>
    </source>
</evidence>
<dbReference type="SUPFAM" id="SSF51735">
    <property type="entry name" value="NAD(P)-binding Rossmann-fold domains"/>
    <property type="match status" value="1"/>
</dbReference>
<keyword evidence="3" id="KW-0520">NAD</keyword>
<reference evidence="5" key="1">
    <citation type="submission" date="2019-11" db="EMBL/GenBank/DDBJ databases">
        <title>Characterization of Clostridium perfringens isolates from swine manure treated agricultural soils.</title>
        <authorList>
            <person name="Wushke S.T."/>
        </authorList>
    </citation>
    <scope>NUCLEOTIDE SEQUENCE</scope>
    <source>
        <strain evidence="5">X62</strain>
    </source>
</reference>
<dbReference type="PANTHER" id="PTHR43761">
    <property type="entry name" value="D-ISOMER SPECIFIC 2-HYDROXYACID DEHYDROGENASE FAMILY PROTEIN (AFU_ORTHOLOGUE AFUA_1G13630)"/>
    <property type="match status" value="1"/>
</dbReference>
<dbReference type="EMBL" id="WNUR01001214">
    <property type="protein sequence ID" value="MDZ7543461.1"/>
    <property type="molecule type" value="Genomic_DNA"/>
</dbReference>
<evidence type="ECO:0000256" key="2">
    <source>
        <dbReference type="ARBA" id="ARBA00023002"/>
    </source>
</evidence>